<accession>A0ABS1QN42</accession>
<dbReference type="SUPFAM" id="SSF47413">
    <property type="entry name" value="lambda repressor-like DNA-binding domains"/>
    <property type="match status" value="1"/>
</dbReference>
<evidence type="ECO:0000313" key="2">
    <source>
        <dbReference type="EMBL" id="MBL1376260.1"/>
    </source>
</evidence>
<dbReference type="EMBL" id="JAERTZ010000006">
    <property type="protein sequence ID" value="MBL1376260.1"/>
    <property type="molecule type" value="Genomic_DNA"/>
</dbReference>
<dbReference type="PROSITE" id="PS50943">
    <property type="entry name" value="HTH_CROC1"/>
    <property type="match status" value="1"/>
</dbReference>
<feature type="domain" description="HTH cro/C1-type" evidence="1">
    <location>
        <begin position="27"/>
        <end position="82"/>
    </location>
</feature>
<keyword evidence="3" id="KW-1185">Reference proteome</keyword>
<reference evidence="3" key="1">
    <citation type="submission" date="2021-01" db="EMBL/GenBank/DDBJ databases">
        <title>Genome public.</title>
        <authorList>
            <person name="Liu C."/>
            <person name="Sun Q."/>
        </authorList>
    </citation>
    <scope>NUCLEOTIDE SEQUENCE [LARGE SCALE GENOMIC DNA]</scope>
    <source>
        <strain evidence="3">CGMCC 1.18722</strain>
    </source>
</reference>
<proteinExistence type="predicted"/>
<comment type="caution">
    <text evidence="2">The sequence shown here is derived from an EMBL/GenBank/DDBJ whole genome shotgun (WGS) entry which is preliminary data.</text>
</comment>
<name>A0ABS1QN42_9GAMM</name>
<gene>
    <name evidence="2" type="ORF">JKV55_02795</name>
</gene>
<sequence length="200" mass="21578">MMTGNRRSYRNTRRKSAAFNVQVGRRLRIARMTAGGLSGQQVADALGMPLARYMAIEKGRESAFAQTIVRASSLLSVSTDFLLGVSSDPSLDNTEPGFREWLISAAARQASDRAELAEKYAAIEARSDAIETLLVDLIGTAEDLTAALERVQKLNPNDFQDLRAGAPLVAAAEECRLAVARTRNAIPNAIEGETPCPLSI</sequence>
<dbReference type="InterPro" id="IPR001387">
    <property type="entry name" value="Cro/C1-type_HTH"/>
</dbReference>
<dbReference type="CDD" id="cd00093">
    <property type="entry name" value="HTH_XRE"/>
    <property type="match status" value="1"/>
</dbReference>
<organism evidence="2 3">
    <name type="scientific">Zobellella iuensis</name>
    <dbReference type="NCBI Taxonomy" id="2803811"/>
    <lineage>
        <taxon>Bacteria</taxon>
        <taxon>Pseudomonadati</taxon>
        <taxon>Pseudomonadota</taxon>
        <taxon>Gammaproteobacteria</taxon>
        <taxon>Aeromonadales</taxon>
        <taxon>Aeromonadaceae</taxon>
        <taxon>Zobellella</taxon>
    </lineage>
</organism>
<dbReference type="Proteomes" id="UP000638570">
    <property type="component" value="Unassembled WGS sequence"/>
</dbReference>
<dbReference type="InterPro" id="IPR010982">
    <property type="entry name" value="Lambda_DNA-bd_dom_sf"/>
</dbReference>
<protein>
    <submittedName>
        <fullName evidence="2">Helix-turn-helix transcriptional regulator</fullName>
    </submittedName>
</protein>
<evidence type="ECO:0000259" key="1">
    <source>
        <dbReference type="PROSITE" id="PS50943"/>
    </source>
</evidence>
<dbReference type="RefSeq" id="WP_202082227.1">
    <property type="nucleotide sequence ID" value="NZ_JAERTZ010000006.1"/>
</dbReference>
<dbReference type="Gene3D" id="1.10.260.40">
    <property type="entry name" value="lambda repressor-like DNA-binding domains"/>
    <property type="match status" value="1"/>
</dbReference>
<evidence type="ECO:0000313" key="3">
    <source>
        <dbReference type="Proteomes" id="UP000638570"/>
    </source>
</evidence>
<dbReference type="Pfam" id="PF13560">
    <property type="entry name" value="HTH_31"/>
    <property type="match status" value="1"/>
</dbReference>